<dbReference type="RefSeq" id="WP_116024850.1">
    <property type="nucleotide sequence ID" value="NZ_QTTT01000001.1"/>
</dbReference>
<feature type="transmembrane region" description="Helical" evidence="10">
    <location>
        <begin position="356"/>
        <end position="375"/>
    </location>
</feature>
<dbReference type="Gene3D" id="3.30.200.20">
    <property type="entry name" value="Phosphorylase Kinase, domain 1"/>
    <property type="match status" value="1"/>
</dbReference>
<feature type="domain" description="PASTA" evidence="12">
    <location>
        <begin position="601"/>
        <end position="659"/>
    </location>
</feature>
<evidence type="ECO:0000256" key="4">
    <source>
        <dbReference type="ARBA" id="ARBA00022741"/>
    </source>
</evidence>
<keyword evidence="6" id="KW-0067">ATP-binding</keyword>
<dbReference type="Pfam" id="PF00069">
    <property type="entry name" value="Pkinase"/>
    <property type="match status" value="1"/>
</dbReference>
<keyword evidence="10" id="KW-0812">Transmembrane</keyword>
<comment type="catalytic activity">
    <reaction evidence="7">
        <text>L-threonyl-[protein] + ATP = O-phospho-L-threonyl-[protein] + ADP + H(+)</text>
        <dbReference type="Rhea" id="RHEA:46608"/>
        <dbReference type="Rhea" id="RHEA-COMP:11060"/>
        <dbReference type="Rhea" id="RHEA-COMP:11605"/>
        <dbReference type="ChEBI" id="CHEBI:15378"/>
        <dbReference type="ChEBI" id="CHEBI:30013"/>
        <dbReference type="ChEBI" id="CHEBI:30616"/>
        <dbReference type="ChEBI" id="CHEBI:61977"/>
        <dbReference type="ChEBI" id="CHEBI:456216"/>
        <dbReference type="EC" id="2.7.11.1"/>
    </reaction>
</comment>
<dbReference type="PROSITE" id="PS51178">
    <property type="entry name" value="PASTA"/>
    <property type="match status" value="4"/>
</dbReference>
<evidence type="ECO:0000256" key="9">
    <source>
        <dbReference type="SAM" id="MobiDB-lite"/>
    </source>
</evidence>
<keyword evidence="2" id="KW-0723">Serine/threonine-protein kinase</keyword>
<evidence type="ECO:0000256" key="1">
    <source>
        <dbReference type="ARBA" id="ARBA00012513"/>
    </source>
</evidence>
<evidence type="ECO:0000313" key="13">
    <source>
        <dbReference type="EMBL" id="REE99556.1"/>
    </source>
</evidence>
<dbReference type="SMART" id="SM00740">
    <property type="entry name" value="PASTA"/>
    <property type="match status" value="4"/>
</dbReference>
<dbReference type="FunFam" id="1.10.510.10:FF:000021">
    <property type="entry name" value="Serine/threonine protein kinase"/>
    <property type="match status" value="1"/>
</dbReference>
<feature type="region of interest" description="Disordered" evidence="9">
    <location>
        <begin position="640"/>
        <end position="659"/>
    </location>
</feature>
<dbReference type="SUPFAM" id="SSF54184">
    <property type="entry name" value="Penicillin-binding protein 2x (pbp-2x), c-terminal domain"/>
    <property type="match status" value="1"/>
</dbReference>
<dbReference type="InterPro" id="IPR011009">
    <property type="entry name" value="Kinase-like_dom_sf"/>
</dbReference>
<protein>
    <recommendedName>
        <fullName evidence="1">non-specific serine/threonine protein kinase</fullName>
        <ecNumber evidence="1">2.7.11.1</ecNumber>
    </recommendedName>
</protein>
<dbReference type="FunFam" id="3.30.200.20:FF:000035">
    <property type="entry name" value="Serine/threonine protein kinase Stk1"/>
    <property type="match status" value="1"/>
</dbReference>
<keyword evidence="3" id="KW-0808">Transferase</keyword>
<dbReference type="Gene3D" id="1.10.510.10">
    <property type="entry name" value="Transferase(Phosphotransferase) domain 1"/>
    <property type="match status" value="1"/>
</dbReference>
<gene>
    <name evidence="13" type="ORF">DFJ69_5069</name>
</gene>
<dbReference type="PROSITE" id="PS50011">
    <property type="entry name" value="PROTEIN_KINASE_DOM"/>
    <property type="match status" value="1"/>
</dbReference>
<evidence type="ECO:0000256" key="3">
    <source>
        <dbReference type="ARBA" id="ARBA00022679"/>
    </source>
</evidence>
<dbReference type="PROSITE" id="PS00108">
    <property type="entry name" value="PROTEIN_KINASE_ST"/>
    <property type="match status" value="1"/>
</dbReference>
<organism evidence="13 14">
    <name type="scientific">Thermomonospora umbrina</name>
    <dbReference type="NCBI Taxonomy" id="111806"/>
    <lineage>
        <taxon>Bacteria</taxon>
        <taxon>Bacillati</taxon>
        <taxon>Actinomycetota</taxon>
        <taxon>Actinomycetes</taxon>
        <taxon>Streptosporangiales</taxon>
        <taxon>Thermomonosporaceae</taxon>
        <taxon>Thermomonospora</taxon>
    </lineage>
</organism>
<comment type="catalytic activity">
    <reaction evidence="8">
        <text>L-seryl-[protein] + ATP = O-phospho-L-seryl-[protein] + ADP + H(+)</text>
        <dbReference type="Rhea" id="RHEA:17989"/>
        <dbReference type="Rhea" id="RHEA-COMP:9863"/>
        <dbReference type="Rhea" id="RHEA-COMP:11604"/>
        <dbReference type="ChEBI" id="CHEBI:15378"/>
        <dbReference type="ChEBI" id="CHEBI:29999"/>
        <dbReference type="ChEBI" id="CHEBI:30616"/>
        <dbReference type="ChEBI" id="CHEBI:83421"/>
        <dbReference type="ChEBI" id="CHEBI:456216"/>
        <dbReference type="EC" id="2.7.11.1"/>
    </reaction>
</comment>
<dbReference type="GO" id="GO:0005524">
    <property type="term" value="F:ATP binding"/>
    <property type="evidence" value="ECO:0007669"/>
    <property type="project" value="UniProtKB-KW"/>
</dbReference>
<dbReference type="GO" id="GO:0004674">
    <property type="term" value="F:protein serine/threonine kinase activity"/>
    <property type="evidence" value="ECO:0007669"/>
    <property type="project" value="UniProtKB-KW"/>
</dbReference>
<keyword evidence="4" id="KW-0547">Nucleotide-binding</keyword>
<evidence type="ECO:0000256" key="7">
    <source>
        <dbReference type="ARBA" id="ARBA00047899"/>
    </source>
</evidence>
<dbReference type="CDD" id="cd14014">
    <property type="entry name" value="STKc_PknB_like"/>
    <property type="match status" value="1"/>
</dbReference>
<feature type="domain" description="PASTA" evidence="12">
    <location>
        <begin position="512"/>
        <end position="578"/>
    </location>
</feature>
<evidence type="ECO:0000256" key="6">
    <source>
        <dbReference type="ARBA" id="ARBA00022840"/>
    </source>
</evidence>
<keyword evidence="10" id="KW-1133">Transmembrane helix</keyword>
<dbReference type="EC" id="2.7.11.1" evidence="1"/>
<dbReference type="NCBIfam" id="NF033483">
    <property type="entry name" value="PknB_PASTA_kin"/>
    <property type="match status" value="1"/>
</dbReference>
<dbReference type="Gene3D" id="3.30.10.20">
    <property type="match status" value="4"/>
</dbReference>
<evidence type="ECO:0000259" key="12">
    <source>
        <dbReference type="PROSITE" id="PS51178"/>
    </source>
</evidence>
<keyword evidence="5 13" id="KW-0418">Kinase</keyword>
<dbReference type="GO" id="GO:0045717">
    <property type="term" value="P:negative regulation of fatty acid biosynthetic process"/>
    <property type="evidence" value="ECO:0007669"/>
    <property type="project" value="UniProtKB-ARBA"/>
</dbReference>
<reference evidence="13 14" key="1">
    <citation type="submission" date="2018-08" db="EMBL/GenBank/DDBJ databases">
        <title>Sequencing the genomes of 1000 actinobacteria strains.</title>
        <authorList>
            <person name="Klenk H.-P."/>
        </authorList>
    </citation>
    <scope>NUCLEOTIDE SEQUENCE [LARGE SCALE GENOMIC DNA]</scope>
    <source>
        <strain evidence="13 14">DSM 43927</strain>
    </source>
</reference>
<feature type="domain" description="Protein kinase" evidence="11">
    <location>
        <begin position="18"/>
        <end position="275"/>
    </location>
</feature>
<dbReference type="InterPro" id="IPR005543">
    <property type="entry name" value="PASTA_dom"/>
</dbReference>
<dbReference type="CDD" id="cd06577">
    <property type="entry name" value="PASTA_pknB"/>
    <property type="match status" value="4"/>
</dbReference>
<dbReference type="OrthoDB" id="9762169at2"/>
<dbReference type="InterPro" id="IPR000719">
    <property type="entry name" value="Prot_kinase_dom"/>
</dbReference>
<evidence type="ECO:0000259" key="11">
    <source>
        <dbReference type="PROSITE" id="PS50011"/>
    </source>
</evidence>
<evidence type="ECO:0000256" key="5">
    <source>
        <dbReference type="ARBA" id="ARBA00022777"/>
    </source>
</evidence>
<feature type="region of interest" description="Disordered" evidence="9">
    <location>
        <begin position="299"/>
        <end position="342"/>
    </location>
</feature>
<dbReference type="SMART" id="SM00220">
    <property type="entry name" value="S_TKc"/>
    <property type="match status" value="1"/>
</dbReference>
<dbReference type="PANTHER" id="PTHR43289:SF34">
    <property type="entry name" value="SERINE_THREONINE-PROTEIN KINASE YBDM-RELATED"/>
    <property type="match status" value="1"/>
</dbReference>
<dbReference type="SUPFAM" id="SSF56112">
    <property type="entry name" value="Protein kinase-like (PK-like)"/>
    <property type="match status" value="1"/>
</dbReference>
<dbReference type="EMBL" id="QTTT01000001">
    <property type="protein sequence ID" value="REE99556.1"/>
    <property type="molecule type" value="Genomic_DNA"/>
</dbReference>
<accession>A0A3D9SUC7</accession>
<evidence type="ECO:0000313" key="14">
    <source>
        <dbReference type="Proteomes" id="UP000256661"/>
    </source>
</evidence>
<dbReference type="PANTHER" id="PTHR43289">
    <property type="entry name" value="MITOGEN-ACTIVATED PROTEIN KINASE KINASE KINASE 20-RELATED"/>
    <property type="match status" value="1"/>
</dbReference>
<proteinExistence type="predicted"/>
<dbReference type="AlphaFoldDB" id="A0A3D9SUC7"/>
<dbReference type="Proteomes" id="UP000256661">
    <property type="component" value="Unassembled WGS sequence"/>
</dbReference>
<comment type="caution">
    <text evidence="13">The sequence shown here is derived from an EMBL/GenBank/DDBJ whole genome shotgun (WGS) entry which is preliminary data.</text>
</comment>
<sequence length="659" mass="70172">MDTTVADPLVGQVLDGRYRIESRIARGGMATVYVARDVKLDREIALKVMHAGLAQDEDFVRRFIGEAKAAAGLSHPNVVAVYDQGTDGQHVFLAMEYVRGRTLRALLTERGRLGPREALEIMQPVLAALAAAHRAGLVHRDVKPENVLLADDGQAKVADFGLARAETAGKQTKTGLIIGTVGYLAPEQVLTGHADVRSDVYAAGIMLFELLTGRQPHQGDTPLAVAYKHVNDVVPPPSDVVPGLPERVDTLVTLATSHDAARRPQDAGRFLAAVADVAAGLPRDIDERVAHGAHAATSVLPMPAPTTPVGPGHTRVLGPEMEPPGPPPHQPRHHPAPEVPRPTAMDRLIGAVTSRYVLIAVGALAAVILGWAVWYQAAGQYQHVPDTIIGMTLEDAKRELAADGVPVQVAEPVFSDKIAKGRVTRTDPAPGSRIAQGETVTLVPSKGRQPVDVPDTTGRSLDDAKKILAEAGFRAGEVTREGSHTVPRDMVIRTNPRAGRELTPDEPVDIVLSSGISMPSLVNTNARQAENRLRALGLDVKVERQDVGDRPRGIVLSQDPPPGTAVSRGDKVSLVVNKKDCGFLGDFNPFCRDDEGGGGDGALPVPNVVGRDVAEAQRILEGAGFEVDVKRQVGFNRVLRQEPGSGDGAPRGSKVKIWH</sequence>
<dbReference type="Pfam" id="PF03793">
    <property type="entry name" value="PASTA"/>
    <property type="match status" value="4"/>
</dbReference>
<name>A0A3D9SUC7_9ACTN</name>
<evidence type="ECO:0000256" key="10">
    <source>
        <dbReference type="SAM" id="Phobius"/>
    </source>
</evidence>
<evidence type="ECO:0000256" key="2">
    <source>
        <dbReference type="ARBA" id="ARBA00022527"/>
    </source>
</evidence>
<dbReference type="InterPro" id="IPR008271">
    <property type="entry name" value="Ser/Thr_kinase_AS"/>
</dbReference>
<feature type="domain" description="PASTA" evidence="12">
    <location>
        <begin position="378"/>
        <end position="446"/>
    </location>
</feature>
<keyword evidence="14" id="KW-1185">Reference proteome</keyword>
<evidence type="ECO:0000256" key="8">
    <source>
        <dbReference type="ARBA" id="ARBA00048679"/>
    </source>
</evidence>
<keyword evidence="10" id="KW-0472">Membrane</keyword>
<feature type="domain" description="PASTA" evidence="12">
    <location>
        <begin position="447"/>
        <end position="511"/>
    </location>
</feature>